<dbReference type="Pfam" id="PF10113">
    <property type="entry name" value="Fibrillarin_2"/>
    <property type="match status" value="1"/>
</dbReference>
<dbReference type="EMBL" id="CP017803">
    <property type="protein sequence ID" value="ATZ59125.1"/>
    <property type="molecule type" value="Genomic_DNA"/>
</dbReference>
<proteinExistence type="predicted"/>
<dbReference type="RefSeq" id="WP_004032325.1">
    <property type="nucleotide sequence ID" value="NZ_CAABOX010000003.1"/>
</dbReference>
<evidence type="ECO:0000313" key="1">
    <source>
        <dbReference type="EMBL" id="ATZ59125.1"/>
    </source>
</evidence>
<protein>
    <submittedName>
        <fullName evidence="1">5,10-methenyltetrahydromethanopterin hydrogenase cofactor biosynthesis protein HmdC</fullName>
    </submittedName>
</protein>
<accession>A0A2H4U4T4</accession>
<dbReference type="InterPro" id="IPR016760">
    <property type="entry name" value="HcgG-like"/>
</dbReference>
<organism evidence="1 2">
    <name type="scientific">Methanobrevibacter smithii</name>
    <dbReference type="NCBI Taxonomy" id="2173"/>
    <lineage>
        <taxon>Archaea</taxon>
        <taxon>Methanobacteriati</taxon>
        <taxon>Methanobacteriota</taxon>
        <taxon>Methanomada group</taxon>
        <taxon>Methanobacteria</taxon>
        <taxon>Methanobacteriales</taxon>
        <taxon>Methanobacteriaceae</taxon>
        <taxon>Methanobrevibacter</taxon>
    </lineage>
</organism>
<gene>
    <name evidence="1" type="ORF">BK798_01195</name>
</gene>
<name>A0A2H4U4T4_METSM</name>
<dbReference type="Proteomes" id="UP000232133">
    <property type="component" value="Chromosome"/>
</dbReference>
<dbReference type="GeneID" id="78817198"/>
<sequence length="500" mass="54683">MYDLIKEAIVDDDAAIELSKMDKNVVEVVDAISELSLEDTMKLGMKFKRFPLGCDLTEAVVGTCASDLELMELLGNCRLSDMLGLPIHICAYAFADIAEKHGMRGIEVMRKVYDSVDVPLDLDHFGENGPMRLPQNIVGCGGECYNKGPVYTECPRDRIHERLIDKEKAESSDKEEWVKLSSSVAINLTSEQTGEGHAAPYREAEDIANLAKKYQRGLEAIMFIGDGYDDLITGFEKAIGIGADVFVLEGGPYNGAKNPVEAFAKAVAASRILCPGKVVGTNGAYERECRIGLRSGLNVIITGFPKNHHGYMCGYEPGTARRGKFGLPRIMQIMKEEVHNPNVQVPVLKEDLIPLTTAIKIAGRDYIYPKKIGAYTVGDAHWATLINSKMYKNLTLKNDLNDIVNSVNGNSVALLGGRFLSWVIANELDKQVDEIIISDADPWVQRMTVENLQDALDATIIPGDGDVNSAKQADSSIISSTVPGISNKILNKVPNAFNIV</sequence>
<dbReference type="NCBIfam" id="TIGR03958">
    <property type="entry name" value="monoFe_hyd_HmdC"/>
    <property type="match status" value="1"/>
</dbReference>
<dbReference type="AlphaFoldDB" id="A0A2H4U4T4"/>
<dbReference type="OMA" id="HHGYMCG"/>
<reference evidence="2" key="1">
    <citation type="submission" date="2016-10" db="EMBL/GenBank/DDBJ databases">
        <authorList>
            <person name="Kim B.-C."/>
            <person name="Jeong H."/>
        </authorList>
    </citation>
    <scope>NUCLEOTIDE SEQUENCE [LARGE SCALE GENOMIC DNA]</scope>
    <source>
        <strain evidence="2">KB11</strain>
    </source>
</reference>
<evidence type="ECO:0000313" key="2">
    <source>
        <dbReference type="Proteomes" id="UP000232133"/>
    </source>
</evidence>